<feature type="region of interest" description="Disordered" evidence="1">
    <location>
        <begin position="1"/>
        <end position="43"/>
    </location>
</feature>
<organism evidence="2 3">
    <name type="scientific">Lates japonicus</name>
    <name type="common">Japanese lates</name>
    <dbReference type="NCBI Taxonomy" id="270547"/>
    <lineage>
        <taxon>Eukaryota</taxon>
        <taxon>Metazoa</taxon>
        <taxon>Chordata</taxon>
        <taxon>Craniata</taxon>
        <taxon>Vertebrata</taxon>
        <taxon>Euteleostomi</taxon>
        <taxon>Actinopterygii</taxon>
        <taxon>Neopterygii</taxon>
        <taxon>Teleostei</taxon>
        <taxon>Neoteleostei</taxon>
        <taxon>Acanthomorphata</taxon>
        <taxon>Carangaria</taxon>
        <taxon>Carangaria incertae sedis</taxon>
        <taxon>Centropomidae</taxon>
        <taxon>Lates</taxon>
    </lineage>
</organism>
<reference evidence="2" key="1">
    <citation type="submission" date="2022-08" db="EMBL/GenBank/DDBJ databases">
        <title>Genome sequencing of akame (Lates japonicus).</title>
        <authorList>
            <person name="Hashiguchi Y."/>
            <person name="Takahashi H."/>
        </authorList>
    </citation>
    <scope>NUCLEOTIDE SEQUENCE</scope>
    <source>
        <strain evidence="2">Kochi</strain>
    </source>
</reference>
<dbReference type="EMBL" id="BRZM01000013">
    <property type="protein sequence ID" value="GLD52263.1"/>
    <property type="molecule type" value="Genomic_DNA"/>
</dbReference>
<keyword evidence="3" id="KW-1185">Reference proteome</keyword>
<evidence type="ECO:0000313" key="3">
    <source>
        <dbReference type="Proteomes" id="UP001279410"/>
    </source>
</evidence>
<evidence type="ECO:0000313" key="2">
    <source>
        <dbReference type="EMBL" id="GLD52263.1"/>
    </source>
</evidence>
<evidence type="ECO:0000256" key="1">
    <source>
        <dbReference type="SAM" id="MobiDB-lite"/>
    </source>
</evidence>
<sequence>MKQGAAMNTQAPSSPRDEQLRECLRQQKTEDEKEEDNRSSNPSMWMRYWEIEEVADIKKSYQLPEKASQKNSTEALIIAAKEQVLSTRSIEA</sequence>
<name>A0AAD3R1T2_LATJO</name>
<gene>
    <name evidence="2" type="ORF">AKAME5_000519100</name>
</gene>
<dbReference type="AlphaFoldDB" id="A0AAD3R1T2"/>
<proteinExistence type="predicted"/>
<accession>A0AAD3R1T2</accession>
<feature type="compositionally biased region" description="Basic and acidic residues" evidence="1">
    <location>
        <begin position="15"/>
        <end position="38"/>
    </location>
</feature>
<dbReference type="Proteomes" id="UP001279410">
    <property type="component" value="Unassembled WGS sequence"/>
</dbReference>
<protein>
    <submittedName>
        <fullName evidence="2">Uncharacterized protein</fullName>
    </submittedName>
</protein>
<feature type="compositionally biased region" description="Polar residues" evidence="1">
    <location>
        <begin position="1"/>
        <end position="13"/>
    </location>
</feature>
<comment type="caution">
    <text evidence="2">The sequence shown here is derived from an EMBL/GenBank/DDBJ whole genome shotgun (WGS) entry which is preliminary data.</text>
</comment>